<proteinExistence type="predicted"/>
<comment type="caution">
    <text evidence="2">The sequence shown here is derived from an EMBL/GenBank/DDBJ whole genome shotgun (WGS) entry which is preliminary data.</text>
</comment>
<evidence type="ECO:0008006" key="4">
    <source>
        <dbReference type="Google" id="ProtNLM"/>
    </source>
</evidence>
<dbReference type="InterPro" id="IPR028119">
    <property type="entry name" value="Snapin/Pallidin/Snn1"/>
</dbReference>
<evidence type="ECO:0000313" key="2">
    <source>
        <dbReference type="EMBL" id="CAK7930484.1"/>
    </source>
</evidence>
<accession>A0AAV1U6X2</accession>
<dbReference type="EMBL" id="CAKLBY020000167">
    <property type="protein sequence ID" value="CAK7930484.1"/>
    <property type="molecule type" value="Genomic_DNA"/>
</dbReference>
<dbReference type="AlphaFoldDB" id="A0AAV1U6X2"/>
<organism evidence="2 3">
    <name type="scientific">Peronospora matthiolae</name>
    <dbReference type="NCBI Taxonomy" id="2874970"/>
    <lineage>
        <taxon>Eukaryota</taxon>
        <taxon>Sar</taxon>
        <taxon>Stramenopiles</taxon>
        <taxon>Oomycota</taxon>
        <taxon>Peronosporomycetes</taxon>
        <taxon>Peronosporales</taxon>
        <taxon>Peronosporaceae</taxon>
        <taxon>Peronospora</taxon>
    </lineage>
</organism>
<dbReference type="Pfam" id="PF14712">
    <property type="entry name" value="Snapin_Pallidin"/>
    <property type="match status" value="1"/>
</dbReference>
<name>A0AAV1U6X2_9STRA</name>
<evidence type="ECO:0000313" key="3">
    <source>
        <dbReference type="Proteomes" id="UP001162060"/>
    </source>
</evidence>
<dbReference type="Proteomes" id="UP001162060">
    <property type="component" value="Unassembled WGS sequence"/>
</dbReference>
<feature type="region of interest" description="Disordered" evidence="1">
    <location>
        <begin position="97"/>
        <end position="119"/>
    </location>
</feature>
<reference evidence="2" key="1">
    <citation type="submission" date="2024-01" db="EMBL/GenBank/DDBJ databases">
        <authorList>
            <person name="Webb A."/>
        </authorList>
    </citation>
    <scope>NUCLEOTIDE SEQUENCE</scope>
    <source>
        <strain evidence="2">Pm1</strain>
    </source>
</reference>
<sequence length="119" mass="13554">MAATEDVSFAQGMFVTLWPKVERCHDYIKLLLSAQEKLQHTVDQLIAGLQEAEKAEKCSIQRYADRLRNFPARVEGLEKKLLTIKARLMAMKKSQSHGVRTTTKLSTEESAHYTTTPLF</sequence>
<protein>
    <recommendedName>
        <fullName evidence="4">Biogenesis of lysosome-related organelles complex 1 subunit 7</fullName>
    </recommendedName>
</protein>
<evidence type="ECO:0000256" key="1">
    <source>
        <dbReference type="SAM" id="MobiDB-lite"/>
    </source>
</evidence>
<gene>
    <name evidence="2" type="ORF">PM001_LOCUS15634</name>
</gene>